<dbReference type="Gene3D" id="2.60.40.10">
    <property type="entry name" value="Immunoglobulins"/>
    <property type="match status" value="2"/>
</dbReference>
<evidence type="ECO:0000313" key="12">
    <source>
        <dbReference type="Proteomes" id="UP000695023"/>
    </source>
</evidence>
<organism evidence="11">
    <name type="scientific">Pundamilia nyererei</name>
    <dbReference type="NCBI Taxonomy" id="303518"/>
    <lineage>
        <taxon>Eukaryota</taxon>
        <taxon>Metazoa</taxon>
        <taxon>Chordata</taxon>
        <taxon>Craniata</taxon>
        <taxon>Vertebrata</taxon>
        <taxon>Euteleostomi</taxon>
        <taxon>Actinopterygii</taxon>
        <taxon>Neopterygii</taxon>
        <taxon>Teleostei</taxon>
        <taxon>Neoteleostei</taxon>
        <taxon>Acanthomorphata</taxon>
        <taxon>Ovalentaria</taxon>
        <taxon>Cichlomorphae</taxon>
        <taxon>Cichliformes</taxon>
        <taxon>Cichlidae</taxon>
        <taxon>African cichlids</taxon>
        <taxon>Pseudocrenilabrinae</taxon>
        <taxon>Haplochromini</taxon>
        <taxon>Pundamilia</taxon>
    </lineage>
</organism>
<keyword evidence="4 8" id="KW-1133">Transmembrane helix</keyword>
<protein>
    <submittedName>
        <fullName evidence="11 13">Collagen alpha-1(XII) chain-like</fullName>
    </submittedName>
</protein>
<evidence type="ECO:0000256" key="2">
    <source>
        <dbReference type="ARBA" id="ARBA00022692"/>
    </source>
</evidence>
<keyword evidence="12" id="KW-1185">Reference proteome</keyword>
<dbReference type="GO" id="GO:0009897">
    <property type="term" value="C:external side of plasma membrane"/>
    <property type="evidence" value="ECO:0007669"/>
    <property type="project" value="TreeGrafter"/>
</dbReference>
<dbReference type="AlphaFoldDB" id="A0A3B4GSP6"/>
<evidence type="ECO:0000256" key="9">
    <source>
        <dbReference type="SAM" id="SignalP"/>
    </source>
</evidence>
<dbReference type="STRING" id="303518.ENSPNYP00000025179"/>
<dbReference type="InterPro" id="IPR036116">
    <property type="entry name" value="FN3_sf"/>
</dbReference>
<evidence type="ECO:0000256" key="4">
    <source>
        <dbReference type="ARBA" id="ARBA00022989"/>
    </source>
</evidence>
<dbReference type="OrthoDB" id="8953415at2759"/>
<dbReference type="Ensembl" id="ENSPNYT00000025796.1">
    <property type="protein sequence ID" value="ENSPNYP00000025179.1"/>
    <property type="gene ID" value="ENSPNYG00000019010.1"/>
</dbReference>
<feature type="domain" description="Fibronectin type-III" evidence="10">
    <location>
        <begin position="24"/>
        <end position="109"/>
    </location>
</feature>
<gene>
    <name evidence="13" type="primary">LOC102202508</name>
</gene>
<dbReference type="CTD" id="3597"/>
<dbReference type="SUPFAM" id="SSF49265">
    <property type="entry name" value="Fibronectin type III"/>
    <property type="match status" value="2"/>
</dbReference>
<evidence type="ECO:0000313" key="13">
    <source>
        <dbReference type="RefSeq" id="XP_005741881.1"/>
    </source>
</evidence>
<reference evidence="11" key="1">
    <citation type="submission" date="2023-09" db="UniProtKB">
        <authorList>
            <consortium name="Ensembl"/>
        </authorList>
    </citation>
    <scope>IDENTIFICATION</scope>
</reference>
<dbReference type="SMART" id="SM00060">
    <property type="entry name" value="FN3"/>
    <property type="match status" value="2"/>
</dbReference>
<dbReference type="GO" id="GO:0004896">
    <property type="term" value="F:cytokine receptor activity"/>
    <property type="evidence" value="ECO:0007669"/>
    <property type="project" value="TreeGrafter"/>
</dbReference>
<dbReference type="GeneTree" id="ENSGT00910000145429"/>
<evidence type="ECO:0000256" key="3">
    <source>
        <dbReference type="ARBA" id="ARBA00022729"/>
    </source>
</evidence>
<accession>A0A3B4GSP6</accession>
<dbReference type="PANTHER" id="PTHR23037">
    <property type="entry name" value="CYTOKINE RECEPTOR"/>
    <property type="match status" value="1"/>
</dbReference>
<keyword evidence="7" id="KW-0325">Glycoprotein</keyword>
<sequence length="379" mass="43190">MFPSLLVLCCLSLTIESSHGEILPPRNVSLRRINDFDHNVTWVPPENSVDYHYKVSTNTNGQKYESTQGTSLVLKGLMNGNVLNVSIRSFWNKSSSEPVVVSETNAELVIDFQCYVHSPKQTNCSWSPTGIAADLRFFYKSEDEWKEIVSGIEECPSYTYTDGLRTGCYLPVSTQHIISVLFNTTLNNKTVRNTFLKRLIRFVRPPPLNWKVEKSGNQFNITWYPPEVIARDEWEYIINYTECGQLKSPIILKEKTSHELDRVPHCSYSMAIKAKYGEKGETPWTDQQYFEADSGFSPLVFLAITVPLVVATLTVLTVMCYQKNKDTIFPKVPEPRDLLSDICDNNNKTALCNFQAMAVEEDNCKIALVVEPKINKPDW</sequence>
<evidence type="ECO:0000256" key="7">
    <source>
        <dbReference type="ARBA" id="ARBA00023180"/>
    </source>
</evidence>
<keyword evidence="3 9" id="KW-0732">Signal</keyword>
<comment type="subcellular location">
    <subcellularLocation>
        <location evidence="1">Membrane</location>
        <topology evidence="1">Single-pass type I membrane protein</topology>
    </subcellularLocation>
</comment>
<keyword evidence="6" id="KW-0675">Receptor</keyword>
<evidence type="ECO:0000256" key="1">
    <source>
        <dbReference type="ARBA" id="ARBA00004479"/>
    </source>
</evidence>
<proteinExistence type="predicted"/>
<feature type="signal peptide" evidence="9">
    <location>
        <begin position="1"/>
        <end position="20"/>
    </location>
</feature>
<feature type="chain" id="PRO_5044590622" evidence="9">
    <location>
        <begin position="21"/>
        <end position="379"/>
    </location>
</feature>
<name>A0A3B4GSP6_9CICH</name>
<keyword evidence="5 8" id="KW-0472">Membrane</keyword>
<evidence type="ECO:0000256" key="8">
    <source>
        <dbReference type="SAM" id="Phobius"/>
    </source>
</evidence>
<reference evidence="13" key="2">
    <citation type="submission" date="2025-04" db="UniProtKB">
        <authorList>
            <consortium name="RefSeq"/>
        </authorList>
    </citation>
    <scope>IDENTIFICATION</scope>
</reference>
<keyword evidence="2 8" id="KW-0812">Transmembrane</keyword>
<dbReference type="InterPro" id="IPR013783">
    <property type="entry name" value="Ig-like_fold"/>
</dbReference>
<evidence type="ECO:0000256" key="6">
    <source>
        <dbReference type="ARBA" id="ARBA00023170"/>
    </source>
</evidence>
<dbReference type="RefSeq" id="XP_005741881.1">
    <property type="nucleotide sequence ID" value="XM_005741824.1"/>
</dbReference>
<dbReference type="PROSITE" id="PS50853">
    <property type="entry name" value="FN3"/>
    <property type="match status" value="1"/>
</dbReference>
<dbReference type="Proteomes" id="UP000695023">
    <property type="component" value="Unplaced"/>
</dbReference>
<dbReference type="InterPro" id="IPR003961">
    <property type="entry name" value="FN3_dom"/>
</dbReference>
<feature type="transmembrane region" description="Helical" evidence="8">
    <location>
        <begin position="299"/>
        <end position="321"/>
    </location>
</feature>
<evidence type="ECO:0000256" key="5">
    <source>
        <dbReference type="ARBA" id="ARBA00023136"/>
    </source>
</evidence>
<dbReference type="PANTHER" id="PTHR23037:SF46">
    <property type="entry name" value="INTERLEUKIN 5 RECEPTOR SUBUNIT ALPHA"/>
    <property type="match status" value="1"/>
</dbReference>
<evidence type="ECO:0000313" key="11">
    <source>
        <dbReference type="Ensembl" id="ENSPNYP00000025179.1"/>
    </source>
</evidence>
<evidence type="ECO:0000259" key="10">
    <source>
        <dbReference type="PROSITE" id="PS50853"/>
    </source>
</evidence>